<dbReference type="InParanoid" id="A0A369J839"/>
<accession>A0A369J839</accession>
<dbReference type="InterPro" id="IPR036047">
    <property type="entry name" value="F-box-like_dom_sf"/>
</dbReference>
<dbReference type="AlphaFoldDB" id="A0A369J839"/>
<comment type="caution">
    <text evidence="2">The sequence shown here is derived from an EMBL/GenBank/DDBJ whole genome shotgun (WGS) entry which is preliminary data.</text>
</comment>
<organism evidence="2 3">
    <name type="scientific">Hypsizygus marmoreus</name>
    <name type="common">White beech mushroom</name>
    <name type="synonym">Agaricus marmoreus</name>
    <dbReference type="NCBI Taxonomy" id="39966"/>
    <lineage>
        <taxon>Eukaryota</taxon>
        <taxon>Fungi</taxon>
        <taxon>Dikarya</taxon>
        <taxon>Basidiomycota</taxon>
        <taxon>Agaricomycotina</taxon>
        <taxon>Agaricomycetes</taxon>
        <taxon>Agaricomycetidae</taxon>
        <taxon>Agaricales</taxon>
        <taxon>Tricholomatineae</taxon>
        <taxon>Lyophyllaceae</taxon>
        <taxon>Hypsizygus</taxon>
    </lineage>
</organism>
<dbReference type="STRING" id="39966.A0A369J839"/>
<proteinExistence type="predicted"/>
<gene>
    <name evidence="2" type="ORF">Hypma_005510</name>
</gene>
<feature type="domain" description="F-box" evidence="1">
    <location>
        <begin position="52"/>
        <end position="103"/>
    </location>
</feature>
<evidence type="ECO:0000313" key="3">
    <source>
        <dbReference type="Proteomes" id="UP000076154"/>
    </source>
</evidence>
<dbReference type="PANTHER" id="PTHR38926">
    <property type="entry name" value="F-BOX DOMAIN CONTAINING PROTEIN, EXPRESSED"/>
    <property type="match status" value="1"/>
</dbReference>
<dbReference type="SUPFAM" id="SSF81383">
    <property type="entry name" value="F-box domain"/>
    <property type="match status" value="1"/>
</dbReference>
<dbReference type="Gene3D" id="3.80.10.10">
    <property type="entry name" value="Ribonuclease Inhibitor"/>
    <property type="match status" value="1"/>
</dbReference>
<protein>
    <recommendedName>
        <fullName evidence="1">F-box domain-containing protein</fullName>
    </recommendedName>
</protein>
<dbReference type="InterPro" id="IPR032675">
    <property type="entry name" value="LRR_dom_sf"/>
</dbReference>
<dbReference type="OrthoDB" id="3172239at2759"/>
<evidence type="ECO:0000259" key="1">
    <source>
        <dbReference type="Pfam" id="PF12937"/>
    </source>
</evidence>
<sequence length="562" mass="63569">MKGLIDTEIGVTAFDGPSVLEAAYARIEREISSLKTAICAWKMRHNALNITSRLPTELLTTVFQYVAGASNCMDPDWIQVTHVCSHWRHVALKCPTLWSNIAINRKYDEVAVYLERSGSATLAIEGELCFDCDAHAMERSPALHAVFADTLRIRHISLTQPNFFITCDGKFFETFNKPAPMLESLTLINHSNRSSPKIPENIFLGQCPRLRSLALQTLLFSWDSHIFRGLTSLEITRHPNSHRSSITQVMSALESMPNLGKLHLDSVLVLLPYNTMLSPPAQGLHLPRLKYLHMSADIISCVYFVKYLTTPMAVIKLECKRPSGVVFNASVAATKHLWPSLSYGACSIRCLSMKESIKGLTQFRAWTSPGTCTVEPRSEPLFDIQLVNLECTRESAQAIWSALHLQELETLHITSEFLGSDQWQKHWSRLRVLRNLRIEVEGPGRGLVPKAFLEVLRHGIPGERNGPGPLRFQALRAIALVGDDTTSYYRGQFFKDSDQGAERRQCFEQLMSCIHDRSKRGVAIREIYITDFNMEMGQLDELKRVVNKVHWAIEESESESDW</sequence>
<dbReference type="Pfam" id="PF12937">
    <property type="entry name" value="F-box-like"/>
    <property type="match status" value="1"/>
</dbReference>
<evidence type="ECO:0000313" key="2">
    <source>
        <dbReference type="EMBL" id="RDB15006.1"/>
    </source>
</evidence>
<dbReference type="Gene3D" id="1.20.1280.50">
    <property type="match status" value="1"/>
</dbReference>
<dbReference type="PANTHER" id="PTHR38926:SF5">
    <property type="entry name" value="F-BOX AND LEUCINE-RICH REPEAT PROTEIN 6"/>
    <property type="match status" value="1"/>
</dbReference>
<reference evidence="2" key="1">
    <citation type="submission" date="2018-04" db="EMBL/GenBank/DDBJ databases">
        <title>Whole genome sequencing of Hypsizygus marmoreus.</title>
        <authorList>
            <person name="Choi I.-G."/>
            <person name="Min B."/>
            <person name="Kim J.-G."/>
            <person name="Kim S."/>
            <person name="Oh Y.-L."/>
            <person name="Kong W.-S."/>
            <person name="Park H."/>
            <person name="Jeong J."/>
            <person name="Song E.-S."/>
        </authorList>
    </citation>
    <scope>NUCLEOTIDE SEQUENCE [LARGE SCALE GENOMIC DNA]</scope>
    <source>
        <strain evidence="2">51987-8</strain>
    </source>
</reference>
<dbReference type="Proteomes" id="UP000076154">
    <property type="component" value="Unassembled WGS sequence"/>
</dbReference>
<dbReference type="EMBL" id="LUEZ02000233">
    <property type="protein sequence ID" value="RDB15006.1"/>
    <property type="molecule type" value="Genomic_DNA"/>
</dbReference>
<dbReference type="SUPFAM" id="SSF52047">
    <property type="entry name" value="RNI-like"/>
    <property type="match status" value="1"/>
</dbReference>
<dbReference type="InterPro" id="IPR001810">
    <property type="entry name" value="F-box_dom"/>
</dbReference>
<name>A0A369J839_HYPMA</name>
<keyword evidence="3" id="KW-1185">Reference proteome</keyword>